<dbReference type="AlphaFoldDB" id="A0AAV0WD72"/>
<proteinExistence type="predicted"/>
<accession>A0AAV0WD72</accession>
<keyword evidence="2" id="KW-1185">Reference proteome</keyword>
<reference evidence="1 2" key="1">
    <citation type="submission" date="2023-01" db="EMBL/GenBank/DDBJ databases">
        <authorList>
            <person name="Whitehead M."/>
        </authorList>
    </citation>
    <scope>NUCLEOTIDE SEQUENCE [LARGE SCALE GENOMIC DNA]</scope>
</reference>
<comment type="caution">
    <text evidence="1">The sequence shown here is derived from an EMBL/GenBank/DDBJ whole genome shotgun (WGS) entry which is preliminary data.</text>
</comment>
<evidence type="ECO:0000313" key="2">
    <source>
        <dbReference type="Proteomes" id="UP001160148"/>
    </source>
</evidence>
<dbReference type="Proteomes" id="UP001160148">
    <property type="component" value="Unassembled WGS sequence"/>
</dbReference>
<protein>
    <submittedName>
        <fullName evidence="1">Uncharacterized protein</fullName>
    </submittedName>
</protein>
<dbReference type="EMBL" id="CARXXK010000002">
    <property type="protein sequence ID" value="CAI6353687.1"/>
    <property type="molecule type" value="Genomic_DNA"/>
</dbReference>
<gene>
    <name evidence="1" type="ORF">MEUPH1_LOCUS9779</name>
</gene>
<evidence type="ECO:0000313" key="1">
    <source>
        <dbReference type="EMBL" id="CAI6353687.1"/>
    </source>
</evidence>
<sequence>MIPMTLSADNSSTPRYTHAVTLHRWNASHWKTACSAVSGVVPHSEHAVVVEFPNLARFSLKHPCPVSSWLR</sequence>
<organism evidence="1 2">
    <name type="scientific">Macrosiphum euphorbiae</name>
    <name type="common">potato aphid</name>
    <dbReference type="NCBI Taxonomy" id="13131"/>
    <lineage>
        <taxon>Eukaryota</taxon>
        <taxon>Metazoa</taxon>
        <taxon>Ecdysozoa</taxon>
        <taxon>Arthropoda</taxon>
        <taxon>Hexapoda</taxon>
        <taxon>Insecta</taxon>
        <taxon>Pterygota</taxon>
        <taxon>Neoptera</taxon>
        <taxon>Paraneoptera</taxon>
        <taxon>Hemiptera</taxon>
        <taxon>Sternorrhyncha</taxon>
        <taxon>Aphidomorpha</taxon>
        <taxon>Aphidoidea</taxon>
        <taxon>Aphididae</taxon>
        <taxon>Macrosiphini</taxon>
        <taxon>Macrosiphum</taxon>
    </lineage>
</organism>
<name>A0AAV0WD72_9HEMI</name>